<feature type="domain" description="Putative nitroreductase TM1586" evidence="6">
    <location>
        <begin position="5"/>
        <end position="231"/>
    </location>
</feature>
<evidence type="ECO:0000256" key="3">
    <source>
        <dbReference type="ARBA" id="ARBA00022630"/>
    </source>
</evidence>
<evidence type="ECO:0000313" key="7">
    <source>
        <dbReference type="EMBL" id="MBP2026884.1"/>
    </source>
</evidence>
<dbReference type="EMBL" id="JAGGLI010000005">
    <property type="protein sequence ID" value="MBP2026884.1"/>
    <property type="molecule type" value="Genomic_DNA"/>
</dbReference>
<dbReference type="Pfam" id="PF14512">
    <property type="entry name" value="TM1586_NiRdase"/>
    <property type="match status" value="1"/>
</dbReference>
<evidence type="ECO:0000256" key="5">
    <source>
        <dbReference type="ARBA" id="ARBA00023002"/>
    </source>
</evidence>
<evidence type="ECO:0000256" key="4">
    <source>
        <dbReference type="ARBA" id="ARBA00022643"/>
    </source>
</evidence>
<dbReference type="InterPro" id="IPR000415">
    <property type="entry name" value="Nitroreductase-like"/>
</dbReference>
<evidence type="ECO:0000256" key="1">
    <source>
        <dbReference type="ARBA" id="ARBA00001917"/>
    </source>
</evidence>
<gene>
    <name evidence="7" type="ORF">J2Z35_000676</name>
</gene>
<name>A0ABS4KJR1_9FIRM</name>
<dbReference type="SUPFAM" id="SSF55469">
    <property type="entry name" value="FMN-dependent nitroreductase-like"/>
    <property type="match status" value="2"/>
</dbReference>
<dbReference type="InterPro" id="IPR029478">
    <property type="entry name" value="TM1586_NiRdase"/>
</dbReference>
<dbReference type="PANTHER" id="PTHR43673:SF2">
    <property type="entry name" value="NITROREDUCTASE"/>
    <property type="match status" value="1"/>
</dbReference>
<dbReference type="Gene3D" id="3.40.109.10">
    <property type="entry name" value="NADH Oxidase"/>
    <property type="match status" value="2"/>
</dbReference>
<evidence type="ECO:0000313" key="8">
    <source>
        <dbReference type="Proteomes" id="UP001314903"/>
    </source>
</evidence>
<comment type="caution">
    <text evidence="7">The sequence shown here is derived from an EMBL/GenBank/DDBJ whole genome shotgun (WGS) entry which is preliminary data.</text>
</comment>
<proteinExistence type="inferred from homology"/>
<comment type="similarity">
    <text evidence="2">Belongs to the nitroreductase family.</text>
</comment>
<organism evidence="7 8">
    <name type="scientific">Acetoanaerobium pronyense</name>
    <dbReference type="NCBI Taxonomy" id="1482736"/>
    <lineage>
        <taxon>Bacteria</taxon>
        <taxon>Bacillati</taxon>
        <taxon>Bacillota</taxon>
        <taxon>Clostridia</taxon>
        <taxon>Peptostreptococcales</taxon>
        <taxon>Filifactoraceae</taxon>
        <taxon>Acetoanaerobium</taxon>
    </lineage>
</organism>
<dbReference type="RefSeq" id="WP_209659340.1">
    <property type="nucleotide sequence ID" value="NZ_JAGGLI010000005.1"/>
</dbReference>
<keyword evidence="3" id="KW-0285">Flavoprotein</keyword>
<comment type="cofactor">
    <cofactor evidence="1">
        <name>FMN</name>
        <dbReference type="ChEBI" id="CHEBI:58210"/>
    </cofactor>
</comment>
<evidence type="ECO:0000259" key="6">
    <source>
        <dbReference type="Pfam" id="PF14512"/>
    </source>
</evidence>
<reference evidence="7 8" key="1">
    <citation type="submission" date="2021-03" db="EMBL/GenBank/DDBJ databases">
        <title>Genomic Encyclopedia of Type Strains, Phase IV (KMG-IV): sequencing the most valuable type-strain genomes for metagenomic binning, comparative biology and taxonomic classification.</title>
        <authorList>
            <person name="Goeker M."/>
        </authorList>
    </citation>
    <scope>NUCLEOTIDE SEQUENCE [LARGE SCALE GENOMIC DNA]</scope>
    <source>
        <strain evidence="7 8">DSM 27512</strain>
    </source>
</reference>
<keyword evidence="5" id="KW-0560">Oxidoreductase</keyword>
<dbReference type="CDD" id="cd02062">
    <property type="entry name" value="Nitro_FMN_reductase"/>
    <property type="match status" value="1"/>
</dbReference>
<evidence type="ECO:0000256" key="2">
    <source>
        <dbReference type="ARBA" id="ARBA00007118"/>
    </source>
</evidence>
<dbReference type="Proteomes" id="UP001314903">
    <property type="component" value="Unassembled WGS sequence"/>
</dbReference>
<accession>A0ABS4KJR1</accession>
<dbReference type="PANTHER" id="PTHR43673">
    <property type="entry name" value="NAD(P)H NITROREDUCTASE YDGI-RELATED"/>
    <property type="match status" value="1"/>
</dbReference>
<sequence>MNYINIMKEIKTTRDFKSTTVKREILDKIVNEGKASLTDIELEIVLFEDGKKAKENLQGKAGYFGKFIESPHYIAVIGNGGQKAKEKAAYAIETMRFAAHAENLGTCWITVPDTDEIKNDLSIDISKNLLAFMAVGIRYSGIFKKDIQEKAFRQGATEIAYLDTWGHNPSWEKLEQRGLADIFYFTRFAPSWGNRQPWKFLVANEKVILGVKKDYKEDLELDTGIVKFYFEKSCIDHGINAVDSNETINEDIAAMIGEGYEVRGIYTL</sequence>
<keyword evidence="4" id="KW-0288">FMN</keyword>
<protein>
    <submittedName>
        <fullName evidence="7">Nitroreductase</fullName>
    </submittedName>
</protein>
<keyword evidence="8" id="KW-1185">Reference proteome</keyword>